<dbReference type="RefSeq" id="XP_024778131.1">
    <property type="nucleotide sequence ID" value="XM_024912441.1"/>
</dbReference>
<evidence type="ECO:0000313" key="8">
    <source>
        <dbReference type="EMBL" id="PTB58454.1"/>
    </source>
</evidence>
<evidence type="ECO:0000256" key="2">
    <source>
        <dbReference type="ARBA" id="ARBA00022833"/>
    </source>
</evidence>
<evidence type="ECO:0000256" key="3">
    <source>
        <dbReference type="ARBA" id="ARBA00023015"/>
    </source>
</evidence>
<dbReference type="GO" id="GO:0008270">
    <property type="term" value="F:zinc ion binding"/>
    <property type="evidence" value="ECO:0007669"/>
    <property type="project" value="InterPro"/>
</dbReference>
<keyword evidence="9" id="KW-1185">Reference proteome</keyword>
<keyword evidence="1" id="KW-0479">Metal-binding</keyword>
<sequence length="564" mass="65866">MERAGAFWGIRHLATSKERPRRTMHSKVRSGCGTCKRRKLKCDEGKPECERCVKSGIQCLGYGPPKVKTQQTIHPSPRSLVTLRPKNVQRRIVQTDRVLPTPQLTRSLSPIHLNSSDVGYFDMFRHYILRDIKVWCRGLGFDAYLIQEFMREESVRAAILGLTAMSKATQLSYEQLTGKKKIMTARELTSGEHISRLKIDRHHHHEALKHYTKAIYLCRQRALTINSNDSIRPLITSTLMFVILEVLQGNMDASSKLLLSALGLLKAETRRHKPTRYTLNSNLTDDEERTARLEDIFYHLYVKCPQYIWTHSREDLCDRIQPNEIPTLPTNDLPVALLCINWERTMRLVKRFSMSLCPETPIFEYEGEQCRYIAHIRQWKPLLKRMLRTQDIRSRLELRAIEVEVLIALIYLECCLDPTDRLWDTKKTQYREIIIVLEKLVNDMEIISDHVKFMFDFWLIPPLTIIITQCRNYETRQKVLNLLVQVVSHSATWISIVLVKCLQAIIDIEELGRDDLGMIPPAFKYDWISSRWNFEQYNVNIGLRSMTARFTESPSAVKYISIQF</sequence>
<dbReference type="PROSITE" id="PS00463">
    <property type="entry name" value="ZN2_CY6_FUNGAL_1"/>
    <property type="match status" value="1"/>
</dbReference>
<dbReference type="InterPro" id="IPR001138">
    <property type="entry name" value="Zn2Cys6_DnaBD"/>
</dbReference>
<reference evidence="8 9" key="1">
    <citation type="submission" date="2016-07" db="EMBL/GenBank/DDBJ databases">
        <title>Multiple horizontal gene transfer events from other fungi enriched the ability of initially mycotrophic Trichoderma (Ascomycota) to feed on dead plant biomass.</title>
        <authorList>
            <consortium name="DOE Joint Genome Institute"/>
            <person name="Aerts A."/>
            <person name="Atanasova L."/>
            <person name="Chenthamara K."/>
            <person name="Zhang J."/>
            <person name="Grujic M."/>
            <person name="Henrissat B."/>
            <person name="Kuo A."/>
            <person name="Salamov A."/>
            <person name="Lipzen A."/>
            <person name="Labutti K."/>
            <person name="Barry K."/>
            <person name="Miao Y."/>
            <person name="Rahimi M.J."/>
            <person name="Shen Q."/>
            <person name="Grigoriev I.V."/>
            <person name="Kubicek C.P."/>
            <person name="Druzhinina I.S."/>
        </authorList>
    </citation>
    <scope>NUCLEOTIDE SEQUENCE [LARGE SCALE GENOMIC DNA]</scope>
    <source>
        <strain evidence="8 9">CBS 226.95</strain>
    </source>
</reference>
<dbReference type="PROSITE" id="PS50048">
    <property type="entry name" value="ZN2_CY6_FUNGAL_2"/>
    <property type="match status" value="1"/>
</dbReference>
<name>A0A2T4AMZ4_TRIHA</name>
<evidence type="ECO:0000256" key="5">
    <source>
        <dbReference type="ARBA" id="ARBA00023163"/>
    </source>
</evidence>
<dbReference type="AlphaFoldDB" id="A0A2T4AMZ4"/>
<organism evidence="8 9">
    <name type="scientific">Trichoderma harzianum CBS 226.95</name>
    <dbReference type="NCBI Taxonomy" id="983964"/>
    <lineage>
        <taxon>Eukaryota</taxon>
        <taxon>Fungi</taxon>
        <taxon>Dikarya</taxon>
        <taxon>Ascomycota</taxon>
        <taxon>Pezizomycotina</taxon>
        <taxon>Sordariomycetes</taxon>
        <taxon>Hypocreomycetidae</taxon>
        <taxon>Hypocreales</taxon>
        <taxon>Hypocreaceae</taxon>
        <taxon>Trichoderma</taxon>
    </lineage>
</organism>
<dbReference type="Gene3D" id="4.10.240.10">
    <property type="entry name" value="Zn(2)-C6 fungal-type DNA-binding domain"/>
    <property type="match status" value="1"/>
</dbReference>
<dbReference type="InterPro" id="IPR052360">
    <property type="entry name" value="Transcr_Regulatory_Proteins"/>
</dbReference>
<keyword evidence="4" id="KW-0238">DNA-binding</keyword>
<dbReference type="GeneID" id="36621000"/>
<dbReference type="SMART" id="SM00066">
    <property type="entry name" value="GAL4"/>
    <property type="match status" value="1"/>
</dbReference>
<feature type="domain" description="Zn(2)-C6 fungal-type" evidence="7">
    <location>
        <begin position="31"/>
        <end position="59"/>
    </location>
</feature>
<evidence type="ECO:0000313" key="9">
    <source>
        <dbReference type="Proteomes" id="UP000241690"/>
    </source>
</evidence>
<dbReference type="PANTHER" id="PTHR36206">
    <property type="entry name" value="ASPERCRYPTIN BIOSYNTHESIS CLUSTER-SPECIFIC TRANSCRIPTION REGULATOR ATNN-RELATED"/>
    <property type="match status" value="1"/>
</dbReference>
<gene>
    <name evidence="8" type="ORF">M431DRAFT_13025</name>
</gene>
<dbReference type="InterPro" id="IPR036864">
    <property type="entry name" value="Zn2-C6_fun-type_DNA-bd_sf"/>
</dbReference>
<evidence type="ECO:0000256" key="4">
    <source>
        <dbReference type="ARBA" id="ARBA00023125"/>
    </source>
</evidence>
<dbReference type="EMBL" id="KZ679676">
    <property type="protein sequence ID" value="PTB58454.1"/>
    <property type="molecule type" value="Genomic_DNA"/>
</dbReference>
<dbReference type="PANTHER" id="PTHR36206:SF4">
    <property type="entry name" value="HYPOTHETICAL CONSERVED PROTEIN (EUROFUNG)-RELATED"/>
    <property type="match status" value="1"/>
</dbReference>
<evidence type="ECO:0000256" key="1">
    <source>
        <dbReference type="ARBA" id="ARBA00022723"/>
    </source>
</evidence>
<protein>
    <recommendedName>
        <fullName evidence="7">Zn(2)-C6 fungal-type domain-containing protein</fullName>
    </recommendedName>
</protein>
<dbReference type="GO" id="GO:0003677">
    <property type="term" value="F:DNA binding"/>
    <property type="evidence" value="ECO:0007669"/>
    <property type="project" value="UniProtKB-KW"/>
</dbReference>
<evidence type="ECO:0000259" key="7">
    <source>
        <dbReference type="PROSITE" id="PS50048"/>
    </source>
</evidence>
<dbReference type="CDD" id="cd00067">
    <property type="entry name" value="GAL4"/>
    <property type="match status" value="1"/>
</dbReference>
<keyword evidence="6" id="KW-0539">Nucleus</keyword>
<keyword evidence="2" id="KW-0862">Zinc</keyword>
<dbReference type="SUPFAM" id="SSF57701">
    <property type="entry name" value="Zn2/Cys6 DNA-binding domain"/>
    <property type="match status" value="1"/>
</dbReference>
<evidence type="ECO:0000256" key="6">
    <source>
        <dbReference type="ARBA" id="ARBA00023242"/>
    </source>
</evidence>
<keyword evidence="5" id="KW-0804">Transcription</keyword>
<dbReference type="Proteomes" id="UP000241690">
    <property type="component" value="Unassembled WGS sequence"/>
</dbReference>
<dbReference type="GO" id="GO:0000981">
    <property type="term" value="F:DNA-binding transcription factor activity, RNA polymerase II-specific"/>
    <property type="evidence" value="ECO:0007669"/>
    <property type="project" value="InterPro"/>
</dbReference>
<accession>A0A2T4AMZ4</accession>
<keyword evidence="3" id="KW-0805">Transcription regulation</keyword>
<dbReference type="Pfam" id="PF00172">
    <property type="entry name" value="Zn_clus"/>
    <property type="match status" value="1"/>
</dbReference>
<dbReference type="STRING" id="983964.A0A2T4AMZ4"/>
<proteinExistence type="predicted"/>